<dbReference type="PROSITE" id="PS50294">
    <property type="entry name" value="WD_REPEATS_REGION"/>
    <property type="match status" value="1"/>
</dbReference>
<dbReference type="SUPFAM" id="SSF50978">
    <property type="entry name" value="WD40 repeat-like"/>
    <property type="match status" value="1"/>
</dbReference>
<dbReference type="OrthoDB" id="256303at2759"/>
<reference evidence="4" key="1">
    <citation type="submission" date="2021-06" db="EMBL/GenBank/DDBJ databases">
        <authorList>
            <person name="Kallberg Y."/>
            <person name="Tangrot J."/>
            <person name="Rosling A."/>
        </authorList>
    </citation>
    <scope>NUCLEOTIDE SEQUENCE</scope>
    <source>
        <strain evidence="4">BR232B</strain>
    </source>
</reference>
<dbReference type="InterPro" id="IPR015943">
    <property type="entry name" value="WD40/YVTN_repeat-like_dom_sf"/>
</dbReference>
<keyword evidence="2" id="KW-0677">Repeat</keyword>
<gene>
    <name evidence="4" type="ORF">PBRASI_LOCUS9785</name>
</gene>
<dbReference type="Proteomes" id="UP000789739">
    <property type="component" value="Unassembled WGS sequence"/>
</dbReference>
<feature type="repeat" description="WD" evidence="3">
    <location>
        <begin position="109"/>
        <end position="150"/>
    </location>
</feature>
<dbReference type="InterPro" id="IPR001680">
    <property type="entry name" value="WD40_rpt"/>
</dbReference>
<keyword evidence="1 3" id="KW-0853">WD repeat</keyword>
<organism evidence="4 5">
    <name type="scientific">Paraglomus brasilianum</name>
    <dbReference type="NCBI Taxonomy" id="144538"/>
    <lineage>
        <taxon>Eukaryota</taxon>
        <taxon>Fungi</taxon>
        <taxon>Fungi incertae sedis</taxon>
        <taxon>Mucoromycota</taxon>
        <taxon>Glomeromycotina</taxon>
        <taxon>Glomeromycetes</taxon>
        <taxon>Paraglomerales</taxon>
        <taxon>Paraglomeraceae</taxon>
        <taxon>Paraglomus</taxon>
    </lineage>
</organism>
<name>A0A9N9GXE1_9GLOM</name>
<evidence type="ECO:0000256" key="3">
    <source>
        <dbReference type="PROSITE-ProRule" id="PRU00221"/>
    </source>
</evidence>
<dbReference type="SMART" id="SM00320">
    <property type="entry name" value="WD40"/>
    <property type="match status" value="5"/>
</dbReference>
<sequence>MISSEQPKDYRIPDPPDDGISALAFSPVADYLAVSSWDTSTKNGRPNHSHSTDGVHRSPAAANIPLLQNALLLSQGGSRRSGSCLVVFDSQVRIYEVNAAAGAAYGKALYKHEGAALCCAWSKDGSKLVSGGTDKAARLFDLTTQQSVQIAQHEAAIRTIKWVDNQPNNLICTGSWDKTVKYWDTRTPNPVLSVDVPDRVYTMDLVSPLLVIGTADRNVITYNIANPSTPYKTQLSPLKYQTRVISCFINATGYTIGSIEGRVGIQYLEDKEGHSSFSFKCHRDGNNVYSVNAISFHPLHGTFSTAGSDGTFNFWDKDSKQRLKGFSNIGSPISATTFNRNGTFFAYAASYDWSKASIIKKSMIRVLKGYQSFQQSQSVVYLHAVKEEDVKPRPAKKR</sequence>
<feature type="repeat" description="WD" evidence="3">
    <location>
        <begin position="291"/>
        <end position="325"/>
    </location>
</feature>
<feature type="repeat" description="WD" evidence="3">
    <location>
        <begin position="150"/>
        <end position="193"/>
    </location>
</feature>
<dbReference type="EMBL" id="CAJVPI010002335">
    <property type="protein sequence ID" value="CAG8641260.1"/>
    <property type="molecule type" value="Genomic_DNA"/>
</dbReference>
<accession>A0A9N9GXE1</accession>
<keyword evidence="5" id="KW-1185">Reference proteome</keyword>
<dbReference type="Gene3D" id="2.130.10.10">
    <property type="entry name" value="YVTN repeat-like/Quinoprotein amine dehydrogenase"/>
    <property type="match status" value="1"/>
</dbReference>
<dbReference type="Pfam" id="PF00400">
    <property type="entry name" value="WD40"/>
    <property type="match status" value="4"/>
</dbReference>
<evidence type="ECO:0000313" key="5">
    <source>
        <dbReference type="Proteomes" id="UP000789739"/>
    </source>
</evidence>
<comment type="caution">
    <text evidence="4">The sequence shown here is derived from an EMBL/GenBank/DDBJ whole genome shotgun (WGS) entry which is preliminary data.</text>
</comment>
<dbReference type="PROSITE" id="PS50082">
    <property type="entry name" value="WD_REPEATS_2"/>
    <property type="match status" value="3"/>
</dbReference>
<evidence type="ECO:0000313" key="4">
    <source>
        <dbReference type="EMBL" id="CAG8641260.1"/>
    </source>
</evidence>
<dbReference type="PANTHER" id="PTHR10971">
    <property type="entry name" value="MRNA EXPORT FACTOR AND BUB3"/>
    <property type="match status" value="1"/>
</dbReference>
<evidence type="ECO:0000256" key="2">
    <source>
        <dbReference type="ARBA" id="ARBA00022737"/>
    </source>
</evidence>
<evidence type="ECO:0000256" key="1">
    <source>
        <dbReference type="ARBA" id="ARBA00022574"/>
    </source>
</evidence>
<dbReference type="AlphaFoldDB" id="A0A9N9GXE1"/>
<protein>
    <submittedName>
        <fullName evidence="4">6119_t:CDS:1</fullName>
    </submittedName>
</protein>
<dbReference type="InterPro" id="IPR036322">
    <property type="entry name" value="WD40_repeat_dom_sf"/>
</dbReference>
<proteinExistence type="predicted"/>